<dbReference type="InterPro" id="IPR011990">
    <property type="entry name" value="TPR-like_helical_dom_sf"/>
</dbReference>
<feature type="compositionally biased region" description="Low complexity" evidence="1">
    <location>
        <begin position="67"/>
        <end position="84"/>
    </location>
</feature>
<protein>
    <recommendedName>
        <fullName evidence="4">Kinesin light chain</fullName>
    </recommendedName>
</protein>
<dbReference type="EMBL" id="ML178891">
    <property type="protein sequence ID" value="TFK95332.1"/>
    <property type="molecule type" value="Genomic_DNA"/>
</dbReference>
<name>A0A5C3Q064_9AGAR</name>
<dbReference type="OrthoDB" id="539810at2759"/>
<sequence>MDVGNNLYQLGRSDEAELMGREVLVQRPQKLGPDHPHTLVAMENLANSVREQAQRYQADSSEKEAPSLHSSRSMSPSLVLASPR</sequence>
<dbReference type="SUPFAM" id="SSF48452">
    <property type="entry name" value="TPR-like"/>
    <property type="match status" value="1"/>
</dbReference>
<keyword evidence="3" id="KW-1185">Reference proteome</keyword>
<evidence type="ECO:0008006" key="4">
    <source>
        <dbReference type="Google" id="ProtNLM"/>
    </source>
</evidence>
<feature type="compositionally biased region" description="Polar residues" evidence="1">
    <location>
        <begin position="47"/>
        <end position="59"/>
    </location>
</feature>
<dbReference type="AlphaFoldDB" id="A0A5C3Q064"/>
<dbReference type="Gene3D" id="1.25.40.10">
    <property type="entry name" value="Tetratricopeptide repeat domain"/>
    <property type="match status" value="1"/>
</dbReference>
<evidence type="ECO:0000313" key="3">
    <source>
        <dbReference type="Proteomes" id="UP000305067"/>
    </source>
</evidence>
<organism evidence="2 3">
    <name type="scientific">Pterulicium gracile</name>
    <dbReference type="NCBI Taxonomy" id="1884261"/>
    <lineage>
        <taxon>Eukaryota</taxon>
        <taxon>Fungi</taxon>
        <taxon>Dikarya</taxon>
        <taxon>Basidiomycota</taxon>
        <taxon>Agaricomycotina</taxon>
        <taxon>Agaricomycetes</taxon>
        <taxon>Agaricomycetidae</taxon>
        <taxon>Agaricales</taxon>
        <taxon>Pleurotineae</taxon>
        <taxon>Pterulaceae</taxon>
        <taxon>Pterulicium</taxon>
    </lineage>
</organism>
<accession>A0A5C3Q064</accession>
<dbReference type="Proteomes" id="UP000305067">
    <property type="component" value="Unassembled WGS sequence"/>
</dbReference>
<reference evidence="2 3" key="1">
    <citation type="journal article" date="2019" name="Nat. Ecol. Evol.">
        <title>Megaphylogeny resolves global patterns of mushroom evolution.</title>
        <authorList>
            <person name="Varga T."/>
            <person name="Krizsan K."/>
            <person name="Foldi C."/>
            <person name="Dima B."/>
            <person name="Sanchez-Garcia M."/>
            <person name="Sanchez-Ramirez S."/>
            <person name="Szollosi G.J."/>
            <person name="Szarkandi J.G."/>
            <person name="Papp V."/>
            <person name="Albert L."/>
            <person name="Andreopoulos W."/>
            <person name="Angelini C."/>
            <person name="Antonin V."/>
            <person name="Barry K.W."/>
            <person name="Bougher N.L."/>
            <person name="Buchanan P."/>
            <person name="Buyck B."/>
            <person name="Bense V."/>
            <person name="Catcheside P."/>
            <person name="Chovatia M."/>
            <person name="Cooper J."/>
            <person name="Damon W."/>
            <person name="Desjardin D."/>
            <person name="Finy P."/>
            <person name="Geml J."/>
            <person name="Haridas S."/>
            <person name="Hughes K."/>
            <person name="Justo A."/>
            <person name="Karasinski D."/>
            <person name="Kautmanova I."/>
            <person name="Kiss B."/>
            <person name="Kocsube S."/>
            <person name="Kotiranta H."/>
            <person name="LaButti K.M."/>
            <person name="Lechner B.E."/>
            <person name="Liimatainen K."/>
            <person name="Lipzen A."/>
            <person name="Lukacs Z."/>
            <person name="Mihaltcheva S."/>
            <person name="Morgado L.N."/>
            <person name="Niskanen T."/>
            <person name="Noordeloos M.E."/>
            <person name="Ohm R.A."/>
            <person name="Ortiz-Santana B."/>
            <person name="Ovrebo C."/>
            <person name="Racz N."/>
            <person name="Riley R."/>
            <person name="Savchenko A."/>
            <person name="Shiryaev A."/>
            <person name="Soop K."/>
            <person name="Spirin V."/>
            <person name="Szebenyi C."/>
            <person name="Tomsovsky M."/>
            <person name="Tulloss R.E."/>
            <person name="Uehling J."/>
            <person name="Grigoriev I.V."/>
            <person name="Vagvolgyi C."/>
            <person name="Papp T."/>
            <person name="Martin F.M."/>
            <person name="Miettinen O."/>
            <person name="Hibbett D.S."/>
            <person name="Nagy L.G."/>
        </authorList>
    </citation>
    <scope>NUCLEOTIDE SEQUENCE [LARGE SCALE GENOMIC DNA]</scope>
    <source>
        <strain evidence="2 3">CBS 309.79</strain>
    </source>
</reference>
<evidence type="ECO:0000256" key="1">
    <source>
        <dbReference type="SAM" id="MobiDB-lite"/>
    </source>
</evidence>
<evidence type="ECO:0000313" key="2">
    <source>
        <dbReference type="EMBL" id="TFK95332.1"/>
    </source>
</evidence>
<gene>
    <name evidence="2" type="ORF">BDV98DRAFT_517849</name>
</gene>
<feature type="region of interest" description="Disordered" evidence="1">
    <location>
        <begin position="47"/>
        <end position="84"/>
    </location>
</feature>
<dbReference type="Pfam" id="PF13374">
    <property type="entry name" value="TPR_10"/>
    <property type="match status" value="1"/>
</dbReference>
<proteinExistence type="predicted"/>